<proteinExistence type="predicted"/>
<keyword evidence="2" id="KW-1133">Transmembrane helix</keyword>
<name>A0A2K4MUV0_9NEIS</name>
<reference evidence="3 4" key="1">
    <citation type="submission" date="2018-01" db="EMBL/GenBank/DDBJ databases">
        <title>Genomic Sequence of Chromobacterium MWU13-2610 from wild cranberry bogs within the Cape Cod National Seashore.</title>
        <authorList>
            <person name="O'Hara-Hanley K."/>
            <person name="Soby S."/>
            <person name="Harrison A."/>
        </authorList>
    </citation>
    <scope>NUCLEOTIDE SEQUENCE [LARGE SCALE GENOMIC DNA]</scope>
    <source>
        <strain evidence="3 4">MWU13-2610</strain>
    </source>
</reference>
<dbReference type="EMBL" id="PPTF01000002">
    <property type="protein sequence ID" value="POB00596.1"/>
    <property type="molecule type" value="Genomic_DNA"/>
</dbReference>
<protein>
    <submittedName>
        <fullName evidence="3">Uncharacterized protein</fullName>
    </submittedName>
</protein>
<keyword evidence="4" id="KW-1185">Reference proteome</keyword>
<dbReference type="Proteomes" id="UP000236416">
    <property type="component" value="Unassembled WGS sequence"/>
</dbReference>
<comment type="caution">
    <text evidence="3">The sequence shown here is derived from an EMBL/GenBank/DDBJ whole genome shotgun (WGS) entry which is preliminary data.</text>
</comment>
<dbReference type="RefSeq" id="WP_103316645.1">
    <property type="nucleotide sequence ID" value="NZ_PPTF01000002.1"/>
</dbReference>
<feature type="transmembrane region" description="Helical" evidence="2">
    <location>
        <begin position="754"/>
        <end position="773"/>
    </location>
</feature>
<keyword evidence="2" id="KW-0812">Transmembrane</keyword>
<sequence>MPTATISPGIRLPNIPACAERHAAHGVGAVLRGAFGAPLRRPAAAPASLGLAPARSAAPLQDVLASYHQGHPGRLLRDLAQRPALGAYLQKHGGGLAFKAESLTPLQFKTLLAELKKAGHGLGSRLPGQLRQAWQSAAPLILEEPAGSAAQASDTQPAAQDGNPFGIQDAAPVSASHLHRGDDIAQNAMPAYPEWLNPFAIEVGKVSAAPCVAEAAETGLSAVLLQLLNRYLYTRDGYSFGKVNGRHVDKLRQNIESSPAIARHLVLSGDKGQEAVTWRTEPSTRDELQQLLQALQACHAAGGSLSRLLAQVAFVDAGYRLLDDATHDAIVHQAARPAAHRPGKADVVEMKRQVMQDVLQHFSDPRRHAQPLPGAELAPLIAHYGRVEQDQARALQVVRQLENKHAPSLDDHGLFDALQRFFHRIKTEERVERFEDSVGMAAGNFHKKMVEELARVRERHAPEQVAERAKIALDQHLEAAHARYARHAAGKNIYPQRLDRTSPVAGQIDAEAHRNYRQVTQGIVSQYENGFMRILHRAVASFSAAEFLKGKSRERVVRNAIKLNDGLCELYLVAERQHLANRKVLQELSLGYVESGELDAAFQEQLKQLVTVLRSKFLLNYQDALHRYVADIDKIKPARPGKFSAELKLVRELANISGELTADVERIRSERLPKWLSLDGDALPQEVKKATTPILTALRQRLPKAKTVGQTLRSAFARAFKPTPARILGGLPLIGGLAFSLAALPTAVAVPLGIAAAVTLPVALLGWVGWNIYKRFDERSELNQLRKQMEQQWKAIETPLP</sequence>
<dbReference type="AlphaFoldDB" id="A0A2K4MUV0"/>
<organism evidence="3 4">
    <name type="scientific">Chromobacterium sinusclupearum</name>
    <dbReference type="NCBI Taxonomy" id="2077146"/>
    <lineage>
        <taxon>Bacteria</taxon>
        <taxon>Pseudomonadati</taxon>
        <taxon>Pseudomonadota</taxon>
        <taxon>Betaproteobacteria</taxon>
        <taxon>Neisseriales</taxon>
        <taxon>Chromobacteriaceae</taxon>
        <taxon>Chromobacterium</taxon>
    </lineage>
</organism>
<keyword evidence="2" id="KW-0472">Membrane</keyword>
<evidence type="ECO:0000256" key="1">
    <source>
        <dbReference type="SAM" id="MobiDB-lite"/>
    </source>
</evidence>
<feature type="region of interest" description="Disordered" evidence="1">
    <location>
        <begin position="146"/>
        <end position="169"/>
    </location>
</feature>
<evidence type="ECO:0000256" key="2">
    <source>
        <dbReference type="SAM" id="Phobius"/>
    </source>
</evidence>
<evidence type="ECO:0000313" key="4">
    <source>
        <dbReference type="Proteomes" id="UP000236416"/>
    </source>
</evidence>
<evidence type="ECO:0000313" key="3">
    <source>
        <dbReference type="EMBL" id="POB00596.1"/>
    </source>
</evidence>
<gene>
    <name evidence="3" type="ORF">C2134_00570</name>
</gene>
<accession>A0A2K4MUV0</accession>